<gene>
    <name evidence="2" type="ORF">SAMN05660923_00782</name>
</gene>
<keyword evidence="1" id="KW-0812">Transmembrane</keyword>
<feature type="transmembrane region" description="Helical" evidence="1">
    <location>
        <begin position="590"/>
        <end position="613"/>
    </location>
</feature>
<reference evidence="2 3" key="1">
    <citation type="submission" date="2016-10" db="EMBL/GenBank/DDBJ databases">
        <authorList>
            <person name="de Groot N.N."/>
        </authorList>
    </citation>
    <scope>NUCLEOTIDE SEQUENCE [LARGE SCALE GENOMIC DNA]</scope>
    <source>
        <strain evidence="2 3">DSM 23310</strain>
    </source>
</reference>
<name>A0A1H2TR57_9FIRM</name>
<evidence type="ECO:0000313" key="2">
    <source>
        <dbReference type="EMBL" id="SDW46257.1"/>
    </source>
</evidence>
<protein>
    <submittedName>
        <fullName evidence="2">Uncharacterized protein</fullName>
    </submittedName>
</protein>
<dbReference type="OrthoDB" id="3199331at2"/>
<dbReference type="RefSeq" id="WP_093751058.1">
    <property type="nucleotide sequence ID" value="NZ_FNNG01000002.1"/>
</dbReference>
<dbReference type="Proteomes" id="UP000198828">
    <property type="component" value="Unassembled WGS sequence"/>
</dbReference>
<feature type="transmembrane region" description="Helical" evidence="1">
    <location>
        <begin position="418"/>
        <end position="440"/>
    </location>
</feature>
<dbReference type="AlphaFoldDB" id="A0A1H2TR57"/>
<feature type="transmembrane region" description="Helical" evidence="1">
    <location>
        <begin position="330"/>
        <end position="348"/>
    </location>
</feature>
<keyword evidence="1" id="KW-1133">Transmembrane helix</keyword>
<organism evidence="2 3">
    <name type="scientific">Tepidimicrobium xylanilyticum</name>
    <dbReference type="NCBI Taxonomy" id="1123352"/>
    <lineage>
        <taxon>Bacteria</taxon>
        <taxon>Bacillati</taxon>
        <taxon>Bacillota</taxon>
        <taxon>Tissierellia</taxon>
        <taxon>Tissierellales</taxon>
        <taxon>Tepidimicrobiaceae</taxon>
        <taxon>Tepidimicrobium</taxon>
    </lineage>
</organism>
<evidence type="ECO:0000313" key="3">
    <source>
        <dbReference type="Proteomes" id="UP000198828"/>
    </source>
</evidence>
<proteinExistence type="predicted"/>
<feature type="transmembrane region" description="Helical" evidence="1">
    <location>
        <begin position="379"/>
        <end position="398"/>
    </location>
</feature>
<feature type="transmembrane region" description="Helical" evidence="1">
    <location>
        <begin position="295"/>
        <end position="318"/>
    </location>
</feature>
<feature type="transmembrane region" description="Helical" evidence="1">
    <location>
        <begin position="475"/>
        <end position="492"/>
    </location>
</feature>
<feature type="transmembrane region" description="Helical" evidence="1">
    <location>
        <begin position="559"/>
        <end position="578"/>
    </location>
</feature>
<sequence length="630" mass="71916">MKKLNVIIITIIILFLFSNISVAQGEKTILIMLDELKFNTIEKITQGIDFGAGFINIKTRNPQGNESLYFSIATGRKVGVKKEYYKGLYRAPEGYIIISGFDDMLKNLNTLTANVENCLLGEKLKDVGISYIGDNSAAIIAADKNGIIERGEVEVVYEKKWLIDKANYHLSSSNILVLSLQLENRDERIQLLKEFVNEYRNYNILIVPKDVSKSVNYMMNKTIVPIVYINEKTNGIINSLSTKRDGFIALEDIYGELLSIYGRQHVSIIGNNINITEEKDNIEYIKNLFNKSINLMLLTYLFHGIVYSVQVYTAYHIYKNRSDKLETIKFITNFTIINIFIGLLMGLSNLHVNFVLYFIVNLLTTYAITLFVTEKGVNIIGLFAALTYGIILYGIFFSPELIYNSYIGFNNLFYGARYYGFNNGIMGVLLVCSIISCHFIMELINKKPINDLICFLFQLTNMVALSARYGANTGGFLTALILFLMTSYFRFFKGQWHIKKLITLVVIAIIIFSINMYLDYYSNEKSHAINFFIRIRNNGVREFVDMLIIKAKELAKLTILPPFSITIISQIITLKSLFTNAKNLEKETYTILITSIVGFMLNDTGNITFIYMIHYLVSFIIQHEEIPSGS</sequence>
<dbReference type="EMBL" id="FNNG01000002">
    <property type="protein sequence ID" value="SDW46257.1"/>
    <property type="molecule type" value="Genomic_DNA"/>
</dbReference>
<accession>A0A1H2TR57</accession>
<feature type="transmembrane region" description="Helical" evidence="1">
    <location>
        <begin position="501"/>
        <end position="518"/>
    </location>
</feature>
<keyword evidence="3" id="KW-1185">Reference proteome</keyword>
<keyword evidence="1" id="KW-0472">Membrane</keyword>
<evidence type="ECO:0000256" key="1">
    <source>
        <dbReference type="SAM" id="Phobius"/>
    </source>
</evidence>
<feature type="transmembrane region" description="Helical" evidence="1">
    <location>
        <begin position="354"/>
        <end position="372"/>
    </location>
</feature>